<evidence type="ECO:0000256" key="3">
    <source>
        <dbReference type="ARBA" id="ARBA00022448"/>
    </source>
</evidence>
<evidence type="ECO:0000313" key="9">
    <source>
        <dbReference type="EMBL" id="MDM8333565.1"/>
    </source>
</evidence>
<organism evidence="9 10">
    <name type="scientific">Limosilactobacillus panis</name>
    <dbReference type="NCBI Taxonomy" id="47493"/>
    <lineage>
        <taxon>Bacteria</taxon>
        <taxon>Bacillati</taxon>
        <taxon>Bacillota</taxon>
        <taxon>Bacilli</taxon>
        <taxon>Lactobacillales</taxon>
        <taxon>Lactobacillaceae</taxon>
        <taxon>Limosilactobacillus</taxon>
    </lineage>
</organism>
<evidence type="ECO:0000256" key="1">
    <source>
        <dbReference type="ARBA" id="ARBA00004141"/>
    </source>
</evidence>
<feature type="transmembrane region" description="Helical" evidence="8">
    <location>
        <begin position="37"/>
        <end position="56"/>
    </location>
</feature>
<sequence>MNGFNGEFFGTLILILIGGGCSASVNLKRNYAHASGWWFVCVSWGLAVTMGVYVAGRLGSAGHLNPAVTIPYAICGLFPWRQVLPYLAGQFLGAFVGAALVIVFYYPQFKATKTVKEGNSVGIFATRPAIRAAFFNFFSEVVATFAFIFILLNLGNFTTGMKPFIVGLVITVIGTGLGSTTGFALNPARDWSPRLAYTILPVPNKSSAEWWYAWVPMVGPLTGGLLACLLETALL</sequence>
<keyword evidence="5 8" id="KW-1133">Transmembrane helix</keyword>
<dbReference type="PRINTS" id="PR00783">
    <property type="entry name" value="MINTRINSICP"/>
</dbReference>
<keyword evidence="10" id="KW-1185">Reference proteome</keyword>
<dbReference type="EMBL" id="JAUDEO010000012">
    <property type="protein sequence ID" value="MDM8333565.1"/>
    <property type="molecule type" value="Genomic_DNA"/>
</dbReference>
<evidence type="ECO:0000313" key="10">
    <source>
        <dbReference type="Proteomes" id="UP001529423"/>
    </source>
</evidence>
<accession>A0ABT7VLG2</accession>
<dbReference type="InterPro" id="IPR050363">
    <property type="entry name" value="MIP/Aquaporin"/>
</dbReference>
<dbReference type="Gene3D" id="1.20.1080.10">
    <property type="entry name" value="Glycerol uptake facilitator protein"/>
    <property type="match status" value="1"/>
</dbReference>
<evidence type="ECO:0000256" key="8">
    <source>
        <dbReference type="SAM" id="Phobius"/>
    </source>
</evidence>
<comment type="similarity">
    <text evidence="2 7">Belongs to the MIP/aquaporin (TC 1.A.8) family.</text>
</comment>
<evidence type="ECO:0000256" key="2">
    <source>
        <dbReference type="ARBA" id="ARBA00006175"/>
    </source>
</evidence>
<name>A0ABT7VLG2_9LACO</name>
<protein>
    <submittedName>
        <fullName evidence="9">MIP/aquaporin family protein</fullName>
    </submittedName>
</protein>
<keyword evidence="4 7" id="KW-0812">Transmembrane</keyword>
<dbReference type="Proteomes" id="UP001529423">
    <property type="component" value="Unassembled WGS sequence"/>
</dbReference>
<evidence type="ECO:0000256" key="7">
    <source>
        <dbReference type="RuleBase" id="RU000477"/>
    </source>
</evidence>
<dbReference type="SUPFAM" id="SSF81338">
    <property type="entry name" value="Aquaporin-like"/>
    <property type="match status" value="1"/>
</dbReference>
<reference evidence="9" key="2">
    <citation type="submission" date="2023-06" db="EMBL/GenBank/DDBJ databases">
        <authorList>
            <person name="Zeman M."/>
            <person name="Kubasova T."/>
            <person name="Jahodarova E."/>
            <person name="Nykrynova M."/>
            <person name="Rychlik I."/>
        </authorList>
    </citation>
    <scope>NUCLEOTIDE SEQUENCE</scope>
    <source>
        <strain evidence="9">105_WCHN</strain>
    </source>
</reference>
<comment type="subcellular location">
    <subcellularLocation>
        <location evidence="1">Membrane</location>
        <topology evidence="1">Multi-pass membrane protein</topology>
    </subcellularLocation>
</comment>
<dbReference type="RefSeq" id="WP_289559475.1">
    <property type="nucleotide sequence ID" value="NZ_JAUDEO010000012.1"/>
</dbReference>
<feature type="transmembrane region" description="Helical" evidence="8">
    <location>
        <begin position="6"/>
        <end position="25"/>
    </location>
</feature>
<dbReference type="NCBIfam" id="TIGR00861">
    <property type="entry name" value="MIP"/>
    <property type="match status" value="1"/>
</dbReference>
<feature type="transmembrane region" description="Helical" evidence="8">
    <location>
        <begin position="87"/>
        <end position="109"/>
    </location>
</feature>
<keyword evidence="3 7" id="KW-0813">Transport</keyword>
<gene>
    <name evidence="9" type="ORF">QUW46_03095</name>
</gene>
<keyword evidence="6 8" id="KW-0472">Membrane</keyword>
<dbReference type="PANTHER" id="PTHR43829:SF9">
    <property type="entry name" value="AQUAPORIN-9"/>
    <property type="match status" value="1"/>
</dbReference>
<feature type="transmembrane region" description="Helical" evidence="8">
    <location>
        <begin position="129"/>
        <end position="152"/>
    </location>
</feature>
<dbReference type="InterPro" id="IPR023271">
    <property type="entry name" value="Aquaporin-like"/>
</dbReference>
<dbReference type="PANTHER" id="PTHR43829">
    <property type="entry name" value="AQUAPORIN OR AQUAGLYCEROPORIN RELATED"/>
    <property type="match status" value="1"/>
</dbReference>
<evidence type="ECO:0000256" key="4">
    <source>
        <dbReference type="ARBA" id="ARBA00022692"/>
    </source>
</evidence>
<feature type="transmembrane region" description="Helical" evidence="8">
    <location>
        <begin position="164"/>
        <end position="185"/>
    </location>
</feature>
<proteinExistence type="inferred from homology"/>
<reference evidence="9" key="1">
    <citation type="submission" date="2023-06" db="EMBL/GenBank/DDBJ databases">
        <title>Identification and characterization of horizontal gene transfer across gut microbiota members of farm animals based on homology search.</title>
        <authorList>
            <person name="Schwarzerova J."/>
            <person name="Nykrynova M."/>
            <person name="Jureckova K."/>
            <person name="Cejkova D."/>
            <person name="Rychlik I."/>
        </authorList>
    </citation>
    <scope>NUCLEOTIDE SEQUENCE</scope>
    <source>
        <strain evidence="9">105_WCHN</strain>
    </source>
</reference>
<dbReference type="InterPro" id="IPR000425">
    <property type="entry name" value="MIP"/>
</dbReference>
<evidence type="ECO:0000256" key="5">
    <source>
        <dbReference type="ARBA" id="ARBA00022989"/>
    </source>
</evidence>
<comment type="caution">
    <text evidence="9">The sequence shown here is derived from an EMBL/GenBank/DDBJ whole genome shotgun (WGS) entry which is preliminary data.</text>
</comment>
<evidence type="ECO:0000256" key="6">
    <source>
        <dbReference type="ARBA" id="ARBA00023136"/>
    </source>
</evidence>
<dbReference type="Pfam" id="PF00230">
    <property type="entry name" value="MIP"/>
    <property type="match status" value="1"/>
</dbReference>